<protein>
    <submittedName>
        <fullName evidence="2">GNAT family N-acetyltransferase</fullName>
    </submittedName>
</protein>
<dbReference type="InterPro" id="IPR000182">
    <property type="entry name" value="GNAT_dom"/>
</dbReference>
<dbReference type="PANTHER" id="PTHR43305">
    <property type="entry name" value="FAMILY N-ACETYLTRANSFERASE, PUTATIVE (AFU_ORTHOLOGUE AFUA_2G01380)-RELATED"/>
    <property type="match status" value="1"/>
</dbReference>
<dbReference type="PANTHER" id="PTHR43305:SF1">
    <property type="entry name" value="FAMILY N-ACETYLTRANSFERASE, PUTATIVE (AFU_ORTHOLOGUE AFUA_2G01380)-RELATED"/>
    <property type="match status" value="1"/>
</dbReference>
<keyword evidence="3" id="KW-1185">Reference proteome</keyword>
<dbReference type="Gene3D" id="3.40.630.30">
    <property type="match status" value="1"/>
</dbReference>
<proteinExistence type="predicted"/>
<comment type="caution">
    <text evidence="2">The sequence shown here is derived from an EMBL/GenBank/DDBJ whole genome shotgun (WGS) entry which is preliminary data.</text>
</comment>
<dbReference type="PROSITE" id="PS51186">
    <property type="entry name" value="GNAT"/>
    <property type="match status" value="1"/>
</dbReference>
<reference evidence="2 3" key="1">
    <citation type="submission" date="2024-08" db="EMBL/GenBank/DDBJ databases">
        <title>Clostridium lapicellarii sp. nov., and Clostridium renhuaiense sp. nov., two species isolated from the mud in a fermentation cellar used for producing sauce-flavour Chinese liquors.</title>
        <authorList>
            <person name="Yang F."/>
            <person name="Wang H."/>
            <person name="Chen L.Q."/>
            <person name="Zhou N."/>
            <person name="Lu J.J."/>
            <person name="Pu X.X."/>
            <person name="Wan B."/>
            <person name="Wang L."/>
            <person name="Liu S.J."/>
        </authorList>
    </citation>
    <scope>NUCLEOTIDE SEQUENCE [LARGE SCALE GENOMIC DNA]</scope>
    <source>
        <strain evidence="2 3">MT-5</strain>
    </source>
</reference>
<evidence type="ECO:0000313" key="2">
    <source>
        <dbReference type="EMBL" id="MEY8001392.1"/>
    </source>
</evidence>
<feature type="domain" description="N-acetyltransferase" evidence="1">
    <location>
        <begin position="11"/>
        <end position="164"/>
    </location>
</feature>
<dbReference type="RefSeq" id="WP_369705288.1">
    <property type="nucleotide sequence ID" value="NZ_JBGEWD010000018.1"/>
</dbReference>
<dbReference type="EMBL" id="JBGEWD010000018">
    <property type="protein sequence ID" value="MEY8001392.1"/>
    <property type="molecule type" value="Genomic_DNA"/>
</dbReference>
<dbReference type="InterPro" id="IPR016181">
    <property type="entry name" value="Acyl_CoA_acyltransferase"/>
</dbReference>
<accession>A0ABV4BTP3</accession>
<dbReference type="SUPFAM" id="SSF55729">
    <property type="entry name" value="Acyl-CoA N-acyltransferases (Nat)"/>
    <property type="match status" value="1"/>
</dbReference>
<name>A0ABV4BTP3_9CLOT</name>
<dbReference type="Pfam" id="PF00583">
    <property type="entry name" value="Acetyltransf_1"/>
    <property type="match status" value="1"/>
</dbReference>
<organism evidence="2 3">
    <name type="scientific">Clostridium moutaii</name>
    <dbReference type="NCBI Taxonomy" id="3240932"/>
    <lineage>
        <taxon>Bacteria</taxon>
        <taxon>Bacillati</taxon>
        <taxon>Bacillota</taxon>
        <taxon>Clostridia</taxon>
        <taxon>Eubacteriales</taxon>
        <taxon>Clostridiaceae</taxon>
        <taxon>Clostridium</taxon>
    </lineage>
</organism>
<dbReference type="CDD" id="cd04301">
    <property type="entry name" value="NAT_SF"/>
    <property type="match status" value="1"/>
</dbReference>
<evidence type="ECO:0000313" key="3">
    <source>
        <dbReference type="Proteomes" id="UP001564657"/>
    </source>
</evidence>
<evidence type="ECO:0000259" key="1">
    <source>
        <dbReference type="PROSITE" id="PS51186"/>
    </source>
</evidence>
<gene>
    <name evidence="2" type="ORF">AB8U03_14520</name>
</gene>
<sequence length="167" mass="19465">MYIYERKDHMIEFKLVKEQPQIEEVKKLFLDYAKSLDIDLDFQGFQTELDTLPGKYSLPGGILILALVDGKSAGCIALRKISKNICEMKRFYVRDTYRGLGIGRKLIDILIEKGKGMNYLYMRLDTLVTMKSAQHLYLSSGFYDIPAYTYNPFKDARFMELKLVNKY</sequence>
<dbReference type="Proteomes" id="UP001564657">
    <property type="component" value="Unassembled WGS sequence"/>
</dbReference>
<dbReference type="InterPro" id="IPR052777">
    <property type="entry name" value="Acetyltransferase_Enz"/>
</dbReference>